<dbReference type="EMBL" id="BDGG01000009">
    <property type="protein sequence ID" value="GAV03107.1"/>
    <property type="molecule type" value="Genomic_DNA"/>
</dbReference>
<evidence type="ECO:0000313" key="2">
    <source>
        <dbReference type="EMBL" id="GAV03107.1"/>
    </source>
</evidence>
<evidence type="ECO:0000313" key="3">
    <source>
        <dbReference type="Proteomes" id="UP000186922"/>
    </source>
</evidence>
<comment type="caution">
    <text evidence="2">The sequence shown here is derived from an EMBL/GenBank/DDBJ whole genome shotgun (WGS) entry which is preliminary data.</text>
</comment>
<keyword evidence="3" id="KW-1185">Reference proteome</keyword>
<protein>
    <submittedName>
        <fullName evidence="2">Uncharacterized protein</fullName>
    </submittedName>
</protein>
<name>A0A1D1VND4_RAMVA</name>
<organism evidence="2 3">
    <name type="scientific">Ramazzottius varieornatus</name>
    <name type="common">Water bear</name>
    <name type="synonym">Tardigrade</name>
    <dbReference type="NCBI Taxonomy" id="947166"/>
    <lineage>
        <taxon>Eukaryota</taxon>
        <taxon>Metazoa</taxon>
        <taxon>Ecdysozoa</taxon>
        <taxon>Tardigrada</taxon>
        <taxon>Eutardigrada</taxon>
        <taxon>Parachela</taxon>
        <taxon>Hypsibioidea</taxon>
        <taxon>Ramazzottiidae</taxon>
        <taxon>Ramazzottius</taxon>
    </lineage>
</organism>
<evidence type="ECO:0000256" key="1">
    <source>
        <dbReference type="SAM" id="MobiDB-lite"/>
    </source>
</evidence>
<gene>
    <name evidence="2" type="primary">RvY_13587</name>
    <name evidence="2" type="synonym">RvY_13587.1</name>
    <name evidence="2" type="ORF">RvY_13587-1</name>
</gene>
<feature type="region of interest" description="Disordered" evidence="1">
    <location>
        <begin position="48"/>
        <end position="94"/>
    </location>
</feature>
<accession>A0A1D1VND4</accession>
<proteinExistence type="predicted"/>
<dbReference type="Proteomes" id="UP000186922">
    <property type="component" value="Unassembled WGS sequence"/>
</dbReference>
<reference evidence="2 3" key="1">
    <citation type="journal article" date="2016" name="Nat. Commun.">
        <title>Extremotolerant tardigrade genome and improved radiotolerance of human cultured cells by tardigrade-unique protein.</title>
        <authorList>
            <person name="Hashimoto T."/>
            <person name="Horikawa D.D."/>
            <person name="Saito Y."/>
            <person name="Kuwahara H."/>
            <person name="Kozuka-Hata H."/>
            <person name="Shin-I T."/>
            <person name="Minakuchi Y."/>
            <person name="Ohishi K."/>
            <person name="Motoyama A."/>
            <person name="Aizu T."/>
            <person name="Enomoto A."/>
            <person name="Kondo K."/>
            <person name="Tanaka S."/>
            <person name="Hara Y."/>
            <person name="Koshikawa S."/>
            <person name="Sagara H."/>
            <person name="Miura T."/>
            <person name="Yokobori S."/>
            <person name="Miyagawa K."/>
            <person name="Suzuki Y."/>
            <person name="Kubo T."/>
            <person name="Oyama M."/>
            <person name="Kohara Y."/>
            <person name="Fujiyama A."/>
            <person name="Arakawa K."/>
            <person name="Katayama T."/>
            <person name="Toyoda A."/>
            <person name="Kunieda T."/>
        </authorList>
    </citation>
    <scope>NUCLEOTIDE SEQUENCE [LARGE SCALE GENOMIC DNA]</scope>
    <source>
        <strain evidence="2 3">YOKOZUNA-1</strain>
    </source>
</reference>
<dbReference type="AlphaFoldDB" id="A0A1D1VND4"/>
<sequence>MWEDQWPVQTTDADVVQEHPWLLVETDHQHQKMSITLLLDDTPRHVPVAAQSYRPNPAFEDRRDSGFGDEDGDRQSDMSTSPSDDDGFAQNGLPESDWGMFAASSQWKAIVNRIAAAEELRLALGESFAEHDIVASTSGLTAFTGLVDVPTAVFTESAGSVELCNTTSLAHTGQQVSETATFGLDLTPPKGAPSVNIGVTGEADKVVERAVKKKKSNFRKCLSFMRRTFMGSCKGYRLG</sequence>